<dbReference type="EMBL" id="LR796172">
    <property type="protein sequence ID" value="CAB4123589.1"/>
    <property type="molecule type" value="Genomic_DNA"/>
</dbReference>
<sequence>MTETLSRKGSIAHVKMGDGYRYPGDTLVTVEDTGNGYIAHFKSHSSTHQDYYVCLDYAQAHDLVLGLSMFKKELGFV</sequence>
<reference evidence="1" key="1">
    <citation type="submission" date="2020-04" db="EMBL/GenBank/DDBJ databases">
        <authorList>
            <person name="Chiriac C."/>
            <person name="Salcher M."/>
            <person name="Ghai R."/>
            <person name="Kavagutti S V."/>
        </authorList>
    </citation>
    <scope>NUCLEOTIDE SEQUENCE</scope>
</reference>
<gene>
    <name evidence="1" type="ORF">UFOVP48_39</name>
</gene>
<organism evidence="1">
    <name type="scientific">uncultured Caudovirales phage</name>
    <dbReference type="NCBI Taxonomy" id="2100421"/>
    <lineage>
        <taxon>Viruses</taxon>
        <taxon>Duplodnaviria</taxon>
        <taxon>Heunggongvirae</taxon>
        <taxon>Uroviricota</taxon>
        <taxon>Caudoviricetes</taxon>
        <taxon>Peduoviridae</taxon>
        <taxon>Maltschvirus</taxon>
        <taxon>Maltschvirus maltsch</taxon>
    </lineage>
</organism>
<protein>
    <submittedName>
        <fullName evidence="1">Uncharacterized protein</fullName>
    </submittedName>
</protein>
<name>A0A6J5KTP2_9CAUD</name>
<accession>A0A6J5KTP2</accession>
<proteinExistence type="predicted"/>
<evidence type="ECO:0000313" key="1">
    <source>
        <dbReference type="EMBL" id="CAB4123589.1"/>
    </source>
</evidence>